<sequence length="98" mass="10428">MDLFTEIINSAPSLSGTSFIILCLTSFFTSVISAAFGLGGGIMLVSIMATLLPPIAVIPVHAVIQMNSNFSRAAMLWRHISFKWITPFILGTIVGAVA</sequence>
<keyword evidence="2 5" id="KW-0812">Transmembrane</keyword>
<protein>
    <recommendedName>
        <fullName evidence="7">Membrane transporter protein</fullName>
    </recommendedName>
</protein>
<reference evidence="6" key="1">
    <citation type="submission" date="2018-05" db="EMBL/GenBank/DDBJ databases">
        <authorList>
            <person name="Lanie J.A."/>
            <person name="Ng W.-L."/>
            <person name="Kazmierczak K.M."/>
            <person name="Andrzejewski T.M."/>
            <person name="Davidsen T.M."/>
            <person name="Wayne K.J."/>
            <person name="Tettelin H."/>
            <person name="Glass J.I."/>
            <person name="Rusch D."/>
            <person name="Podicherti R."/>
            <person name="Tsui H.-C.T."/>
            <person name="Winkler M.E."/>
        </authorList>
    </citation>
    <scope>NUCLEOTIDE SEQUENCE</scope>
</reference>
<evidence type="ECO:0000256" key="2">
    <source>
        <dbReference type="ARBA" id="ARBA00022692"/>
    </source>
</evidence>
<evidence type="ECO:0000256" key="3">
    <source>
        <dbReference type="ARBA" id="ARBA00022989"/>
    </source>
</evidence>
<feature type="transmembrane region" description="Helical" evidence="5">
    <location>
        <begin position="12"/>
        <end position="36"/>
    </location>
</feature>
<evidence type="ECO:0000313" key="6">
    <source>
        <dbReference type="EMBL" id="SVD90179.1"/>
    </source>
</evidence>
<keyword evidence="4 5" id="KW-0472">Membrane</keyword>
<dbReference type="InterPro" id="IPR002781">
    <property type="entry name" value="TM_pro_TauE-like"/>
</dbReference>
<dbReference type="AlphaFoldDB" id="A0A382Z4R0"/>
<evidence type="ECO:0008006" key="7">
    <source>
        <dbReference type="Google" id="ProtNLM"/>
    </source>
</evidence>
<keyword evidence="3 5" id="KW-1133">Transmembrane helix</keyword>
<organism evidence="6">
    <name type="scientific">marine metagenome</name>
    <dbReference type="NCBI Taxonomy" id="408172"/>
    <lineage>
        <taxon>unclassified sequences</taxon>
        <taxon>metagenomes</taxon>
        <taxon>ecological metagenomes</taxon>
    </lineage>
</organism>
<feature type="transmembrane region" description="Helical" evidence="5">
    <location>
        <begin position="42"/>
        <end position="64"/>
    </location>
</feature>
<dbReference type="Pfam" id="PF01925">
    <property type="entry name" value="TauE"/>
    <property type="match status" value="1"/>
</dbReference>
<name>A0A382Z4R0_9ZZZZ</name>
<evidence type="ECO:0000256" key="5">
    <source>
        <dbReference type="SAM" id="Phobius"/>
    </source>
</evidence>
<feature type="non-terminal residue" evidence="6">
    <location>
        <position position="98"/>
    </location>
</feature>
<proteinExistence type="predicted"/>
<evidence type="ECO:0000256" key="1">
    <source>
        <dbReference type="ARBA" id="ARBA00004141"/>
    </source>
</evidence>
<feature type="transmembrane region" description="Helical" evidence="5">
    <location>
        <begin position="76"/>
        <end position="97"/>
    </location>
</feature>
<dbReference type="GO" id="GO:0016020">
    <property type="term" value="C:membrane"/>
    <property type="evidence" value="ECO:0007669"/>
    <property type="project" value="UniProtKB-SubCell"/>
</dbReference>
<dbReference type="EMBL" id="UINC01180803">
    <property type="protein sequence ID" value="SVD90179.1"/>
    <property type="molecule type" value="Genomic_DNA"/>
</dbReference>
<accession>A0A382Z4R0</accession>
<evidence type="ECO:0000256" key="4">
    <source>
        <dbReference type="ARBA" id="ARBA00023136"/>
    </source>
</evidence>
<comment type="subcellular location">
    <subcellularLocation>
        <location evidence="1">Membrane</location>
        <topology evidence="1">Multi-pass membrane protein</topology>
    </subcellularLocation>
</comment>
<gene>
    <name evidence="6" type="ORF">METZ01_LOCUS443033</name>
</gene>